<keyword evidence="2" id="KW-1185">Reference proteome</keyword>
<dbReference type="EMBL" id="VOAJ01005505">
    <property type="protein sequence ID" value="KAF0874446.1"/>
    <property type="molecule type" value="Genomic_DNA"/>
</dbReference>
<feature type="non-terminal residue" evidence="1">
    <location>
        <position position="111"/>
    </location>
</feature>
<reference evidence="1 2" key="1">
    <citation type="submission" date="2019-11" db="EMBL/GenBank/DDBJ databases">
        <authorList>
            <person name="Yang C."/>
            <person name="Li F."/>
        </authorList>
    </citation>
    <scope>NUCLEOTIDE SEQUENCE [LARGE SCALE GENOMIC DNA]</scope>
    <source>
        <strain evidence="1">KB4526</strain>
        <tissue evidence="1">Muscle</tissue>
    </source>
</reference>
<dbReference type="Proteomes" id="UP000475037">
    <property type="component" value="Unassembled WGS sequence"/>
</dbReference>
<organism evidence="1 2">
    <name type="scientific">Crocuta crocuta</name>
    <name type="common">Spotted hyena</name>
    <dbReference type="NCBI Taxonomy" id="9678"/>
    <lineage>
        <taxon>Eukaryota</taxon>
        <taxon>Metazoa</taxon>
        <taxon>Chordata</taxon>
        <taxon>Craniata</taxon>
        <taxon>Vertebrata</taxon>
        <taxon>Euteleostomi</taxon>
        <taxon>Mammalia</taxon>
        <taxon>Eutheria</taxon>
        <taxon>Laurasiatheria</taxon>
        <taxon>Carnivora</taxon>
        <taxon>Feliformia</taxon>
        <taxon>Hyaenidae</taxon>
        <taxon>Crocuta</taxon>
    </lineage>
</organism>
<evidence type="ECO:0000313" key="1">
    <source>
        <dbReference type="EMBL" id="KAF0874446.1"/>
    </source>
</evidence>
<gene>
    <name evidence="1" type="primary">Pol_504</name>
    <name evidence="1" type="ORF">FOF47_R18818</name>
</gene>
<accession>A0A6G1AFA7</accession>
<name>A0A6G1AFA7_CROCR</name>
<comment type="caution">
    <text evidence="1">The sequence shown here is derived from an EMBL/GenBank/DDBJ whole genome shotgun (WGS) entry which is preliminary data.</text>
</comment>
<dbReference type="AlphaFoldDB" id="A0A6G1AFA7"/>
<feature type="non-terminal residue" evidence="1">
    <location>
        <position position="1"/>
    </location>
</feature>
<sequence>DSYAVNYKILLKKIEEDLNIWKNNLCLLIERPNIVKIPAFLKLIYRFNAIPIKFPPDFEDTILKSWSTYIPDIKVDYKVTVIERVCWCRDREIGQWNRIGSPKKDPYSQLI</sequence>
<proteinExistence type="predicted"/>
<protein>
    <submittedName>
        <fullName evidence="1">LORF2 protein</fullName>
    </submittedName>
</protein>
<evidence type="ECO:0000313" key="2">
    <source>
        <dbReference type="Proteomes" id="UP000475037"/>
    </source>
</evidence>